<accession>A0A0E3XAL9</accession>
<dbReference type="SUPFAM" id="SSF54106">
    <property type="entry name" value="LysM domain"/>
    <property type="match status" value="1"/>
</dbReference>
<dbReference type="PROSITE" id="PS51782">
    <property type="entry name" value="LYSM"/>
    <property type="match status" value="1"/>
</dbReference>
<dbReference type="InterPro" id="IPR018392">
    <property type="entry name" value="LysM"/>
</dbReference>
<dbReference type="Pfam" id="PF01476">
    <property type="entry name" value="LysM"/>
    <property type="match status" value="1"/>
</dbReference>
<dbReference type="Pfam" id="PF07486">
    <property type="entry name" value="Hydrolase_2"/>
    <property type="match status" value="1"/>
</dbReference>
<dbReference type="KEGG" id="vg:26661056"/>
<dbReference type="InterPro" id="IPR011105">
    <property type="entry name" value="Cell_wall_hydrolase_SleB"/>
</dbReference>
<gene>
    <name evidence="2" type="ORF">CPT_Stills29</name>
</gene>
<organism evidence="2 3">
    <name type="scientific">Bacillus phage Stills</name>
    <dbReference type="NCBI Taxonomy" id="1610833"/>
    <lineage>
        <taxon>Viruses</taxon>
        <taxon>Duplodnaviria</taxon>
        <taxon>Heunggongvirae</taxon>
        <taxon>Uroviricota</taxon>
        <taxon>Caudoviricetes</taxon>
        <taxon>Slashvirus</taxon>
        <taxon>Slashvirus stills</taxon>
    </lineage>
</organism>
<evidence type="ECO:0000259" key="1">
    <source>
        <dbReference type="PROSITE" id="PS51782"/>
    </source>
</evidence>
<feature type="domain" description="LysM" evidence="1">
    <location>
        <begin position="27"/>
        <end position="72"/>
    </location>
</feature>
<dbReference type="RefSeq" id="YP_009196914.1">
    <property type="nucleotide sequence ID" value="NC_028777.1"/>
</dbReference>
<evidence type="ECO:0000313" key="3">
    <source>
        <dbReference type="Proteomes" id="UP000033016"/>
    </source>
</evidence>
<dbReference type="Gene3D" id="6.20.240.60">
    <property type="match status" value="1"/>
</dbReference>
<name>A0A0E3XAL9_9CAUD</name>
<proteinExistence type="predicted"/>
<dbReference type="GeneID" id="26661056"/>
<dbReference type="EMBL" id="KP696448">
    <property type="protein sequence ID" value="AKC02657.1"/>
    <property type="molecule type" value="Genomic_DNA"/>
</dbReference>
<dbReference type="Gene3D" id="3.10.350.10">
    <property type="entry name" value="LysM domain"/>
    <property type="match status" value="1"/>
</dbReference>
<dbReference type="CDD" id="cd00118">
    <property type="entry name" value="LysM"/>
    <property type="match status" value="1"/>
</dbReference>
<protein>
    <submittedName>
        <fullName evidence="2">Secreted N-acetylmuramyl-L-alanine amidase</fullName>
    </submittedName>
</protein>
<reference evidence="2 3" key="1">
    <citation type="journal article" date="2015" name="Genome Announc.">
        <title>Complete Genome Sequence of Bacillus megaterium Siphophage Stills.</title>
        <authorList>
            <person name="Lee S.S."/>
            <person name="Kongari R.R."/>
            <person name="Hernandez A.C."/>
            <person name="Kuty Everett G.F."/>
        </authorList>
    </citation>
    <scope>NUCLEOTIDE SEQUENCE [LARGE SCALE GENOMIC DNA]</scope>
</reference>
<dbReference type="Gene3D" id="1.10.10.2520">
    <property type="entry name" value="Cell wall hydrolase SleB, domain 1"/>
    <property type="match status" value="1"/>
</dbReference>
<sequence length="208" mass="21651">MKKLAQVGIISSVLLSFGFAANAEAAETHTVTSGDTMNKIAASNGMSLDSLIAKNPQIKNPNMIYVGQAVNVGGQTSVPAATTATISSNGISSSDKDLMARLVRAEAQGEPYAGKVAVATVILNRVSSPDFPNTISAVINQSGQFSPVSNGEINKAADADSIRAVNEAITNRGQGAGSLFFYNPKTSTNTWITHRPVTIVIANHTFAK</sequence>
<evidence type="ECO:0000313" key="2">
    <source>
        <dbReference type="EMBL" id="AKC02657.1"/>
    </source>
</evidence>
<dbReference type="InterPro" id="IPR036779">
    <property type="entry name" value="LysM_dom_sf"/>
</dbReference>
<dbReference type="GO" id="GO:0016787">
    <property type="term" value="F:hydrolase activity"/>
    <property type="evidence" value="ECO:0007669"/>
    <property type="project" value="InterPro"/>
</dbReference>
<dbReference type="OrthoDB" id="8974at10239"/>
<keyword evidence="3" id="KW-1185">Reference proteome</keyword>
<dbReference type="SMART" id="SM00257">
    <property type="entry name" value="LysM"/>
    <property type="match status" value="1"/>
</dbReference>
<dbReference type="Proteomes" id="UP000033016">
    <property type="component" value="Segment"/>
</dbReference>
<dbReference type="InterPro" id="IPR042047">
    <property type="entry name" value="SleB_dom1"/>
</dbReference>
<reference evidence="3" key="2">
    <citation type="submission" date="2015-01" db="EMBL/GenBank/DDBJ databases">
        <title>Complete Genome of Bacillus megaterium Siphophage Stills.</title>
        <authorList>
            <person name="Lee S.S."/>
            <person name="Kongari R.R."/>
            <person name="Hernandez A.C."/>
            <person name="Everett G.F.K."/>
        </authorList>
    </citation>
    <scope>NUCLEOTIDE SEQUENCE [LARGE SCALE GENOMIC DNA]</scope>
</reference>